<dbReference type="Proteomes" id="UP000813385">
    <property type="component" value="Unassembled WGS sequence"/>
</dbReference>
<sequence length="524" mass="57870">MGKPVQEVDSLPVPLLLIDAEMAEASYENCSWQEVLDSMESATAQYGAKAESNRLRALPRNKATAVTLESMTDMIPEESGLGVLRGGLKTIFKLVNRRIDNSERILNAFEDIPITFMSACLALRTHRDDQPLRQRFYSANIKMPRRLFKQHPEAEKSRLDASLDIIDRASRRVTARAEALRGDIAAETLHETQDARNETRVGFDKVLEGIGSIRLAQTESEQRVADRYEQQEREIHAFFERVHSDVNRRLGDYHSEFGTGLSGLRDELKGLVAVVQGPETSPPAKNLKHLLQVPQTQYLPAPISYQPPPYHLVTLDELYMLLGIERPYFLAEDLGLVARAGRSMSQASLGRAAWLLNVDRFRRWVDAVEYPSDLILVNGHMGSLCKGKLSPLSVLAGTLATMRHAVPDLVVLSYFCGLHAAPGDDLAGPRGMLRGLVAQAVLILRDRQGTGPAVAIAADESLLDGLACRDIGSLCEVLEALLEQLGPGAVVYCVIDNVCEYETSLRGWGDEVNEVVEASWCTTG</sequence>
<gene>
    <name evidence="1" type="ORF">B0T11DRAFT_323291</name>
</gene>
<dbReference type="PANTHER" id="PTHR40619">
    <property type="entry name" value="FUNGAL STAND N-TERMINAL GOODBYE DOMAIN-CONTAINING PROTEIN"/>
    <property type="match status" value="1"/>
</dbReference>
<name>A0A8K0TRY0_9PEZI</name>
<comment type="caution">
    <text evidence="1">The sequence shown here is derived from an EMBL/GenBank/DDBJ whole genome shotgun (WGS) entry which is preliminary data.</text>
</comment>
<evidence type="ECO:0000313" key="1">
    <source>
        <dbReference type="EMBL" id="KAH7375239.1"/>
    </source>
</evidence>
<keyword evidence="2" id="KW-1185">Reference proteome</keyword>
<accession>A0A8K0TRY0</accession>
<reference evidence="1" key="1">
    <citation type="journal article" date="2021" name="Nat. Commun.">
        <title>Genetic determinants of endophytism in the Arabidopsis root mycobiome.</title>
        <authorList>
            <person name="Mesny F."/>
            <person name="Miyauchi S."/>
            <person name="Thiergart T."/>
            <person name="Pickel B."/>
            <person name="Atanasova L."/>
            <person name="Karlsson M."/>
            <person name="Huettel B."/>
            <person name="Barry K.W."/>
            <person name="Haridas S."/>
            <person name="Chen C."/>
            <person name="Bauer D."/>
            <person name="Andreopoulos W."/>
            <person name="Pangilinan J."/>
            <person name="LaButti K."/>
            <person name="Riley R."/>
            <person name="Lipzen A."/>
            <person name="Clum A."/>
            <person name="Drula E."/>
            <person name="Henrissat B."/>
            <person name="Kohler A."/>
            <person name="Grigoriev I.V."/>
            <person name="Martin F.M."/>
            <person name="Hacquard S."/>
        </authorList>
    </citation>
    <scope>NUCLEOTIDE SEQUENCE</scope>
    <source>
        <strain evidence="1">MPI-CAGE-AT-0016</strain>
    </source>
</reference>
<dbReference type="EMBL" id="JAGPXD010000001">
    <property type="protein sequence ID" value="KAH7375239.1"/>
    <property type="molecule type" value="Genomic_DNA"/>
</dbReference>
<proteinExistence type="predicted"/>
<evidence type="ECO:0000313" key="2">
    <source>
        <dbReference type="Proteomes" id="UP000813385"/>
    </source>
</evidence>
<protein>
    <submittedName>
        <fullName evidence="1">Uncharacterized protein</fullName>
    </submittedName>
</protein>
<organism evidence="1 2">
    <name type="scientific">Plectosphaerella cucumerina</name>
    <dbReference type="NCBI Taxonomy" id="40658"/>
    <lineage>
        <taxon>Eukaryota</taxon>
        <taxon>Fungi</taxon>
        <taxon>Dikarya</taxon>
        <taxon>Ascomycota</taxon>
        <taxon>Pezizomycotina</taxon>
        <taxon>Sordariomycetes</taxon>
        <taxon>Hypocreomycetidae</taxon>
        <taxon>Glomerellales</taxon>
        <taxon>Plectosphaerellaceae</taxon>
        <taxon>Plectosphaerella</taxon>
    </lineage>
</organism>
<dbReference type="AlphaFoldDB" id="A0A8K0TRY0"/>
<dbReference type="PANTHER" id="PTHR40619:SF3">
    <property type="entry name" value="FUNGAL STAND N-TERMINAL GOODBYE DOMAIN-CONTAINING PROTEIN"/>
    <property type="match status" value="1"/>
</dbReference>
<dbReference type="OrthoDB" id="5419927at2759"/>